<organism evidence="1 2">
    <name type="scientific">Candidatus Pedobacter colombiensis</name>
    <dbReference type="NCBI Taxonomy" id="3121371"/>
    <lineage>
        <taxon>Bacteria</taxon>
        <taxon>Pseudomonadati</taxon>
        <taxon>Bacteroidota</taxon>
        <taxon>Sphingobacteriia</taxon>
        <taxon>Sphingobacteriales</taxon>
        <taxon>Sphingobacteriaceae</taxon>
        <taxon>Pedobacter</taxon>
    </lineage>
</organism>
<evidence type="ECO:0000313" key="1">
    <source>
        <dbReference type="EMBL" id="WEK18593.1"/>
    </source>
</evidence>
<evidence type="ECO:0000313" key="2">
    <source>
        <dbReference type="Proteomes" id="UP001214530"/>
    </source>
</evidence>
<dbReference type="EMBL" id="CP119313">
    <property type="protein sequence ID" value="WEK18593.1"/>
    <property type="molecule type" value="Genomic_DNA"/>
</dbReference>
<protein>
    <submittedName>
        <fullName evidence="1">Uncharacterized protein</fullName>
    </submittedName>
</protein>
<gene>
    <name evidence="1" type="ORF">P0Y49_17535</name>
</gene>
<dbReference type="Proteomes" id="UP001214530">
    <property type="component" value="Chromosome"/>
</dbReference>
<accession>A0AAJ5W4X5</accession>
<reference evidence="1" key="1">
    <citation type="submission" date="2023-03" db="EMBL/GenBank/DDBJ databases">
        <title>Andean soil-derived lignocellulolytic bacterial consortium as a source of novel taxa and putative plastic-active enzymes.</title>
        <authorList>
            <person name="Diaz-Garcia L."/>
            <person name="Chuvochina M."/>
            <person name="Feuerriegel G."/>
            <person name="Bunk B."/>
            <person name="Sproer C."/>
            <person name="Streit W.R."/>
            <person name="Rodriguez L.M."/>
            <person name="Overmann J."/>
            <person name="Jimenez D.J."/>
        </authorList>
    </citation>
    <scope>NUCLEOTIDE SEQUENCE</scope>
    <source>
        <strain evidence="1">MAG 3858</strain>
    </source>
</reference>
<name>A0AAJ5W4X5_9SPHI</name>
<sequence>MVLDKEQVMSFNRFAAGFVTANKYMQKAIRCDNRLIVLTKSNQLIFDFNDFTDEYQQKFMLNNFELYCTSLFIAFKRINAKCCGENMFF</sequence>
<dbReference type="AlphaFoldDB" id="A0AAJ5W4X5"/>
<proteinExistence type="predicted"/>